<accession>A0ABD1K0Z0</accession>
<dbReference type="AlphaFoldDB" id="A0ABD1K0Z0"/>
<comment type="caution">
    <text evidence="6">The sequence shown here is derived from an EMBL/GenBank/DDBJ whole genome shotgun (WGS) entry which is preliminary data.</text>
</comment>
<dbReference type="InterPro" id="IPR032675">
    <property type="entry name" value="LRR_dom_sf"/>
</dbReference>
<dbReference type="PROSITE" id="PS51450">
    <property type="entry name" value="LRR"/>
    <property type="match status" value="1"/>
</dbReference>
<keyword evidence="5" id="KW-0732">Signal</keyword>
<dbReference type="PANTHER" id="PTHR47114">
    <property type="match status" value="1"/>
</dbReference>
<feature type="compositionally biased region" description="Polar residues" evidence="3">
    <location>
        <begin position="373"/>
        <end position="387"/>
    </location>
</feature>
<reference evidence="6 7" key="1">
    <citation type="submission" date="2024-09" db="EMBL/GenBank/DDBJ databases">
        <title>A chromosome-level genome assembly of Gray's grenadier anchovy, Coilia grayii.</title>
        <authorList>
            <person name="Fu Z."/>
        </authorList>
    </citation>
    <scope>NUCLEOTIDE SEQUENCE [LARGE SCALE GENOMIC DNA]</scope>
    <source>
        <strain evidence="6">G4</strain>
        <tissue evidence="6">Muscle</tissue>
    </source>
</reference>
<protein>
    <recommendedName>
        <fullName evidence="8">LRRCT domain-containing protein</fullName>
    </recommendedName>
</protein>
<keyword evidence="4" id="KW-0472">Membrane</keyword>
<dbReference type="InterPro" id="IPR001611">
    <property type="entry name" value="Leu-rich_rpt"/>
</dbReference>
<keyword evidence="4" id="KW-1133">Transmembrane helix</keyword>
<evidence type="ECO:0000256" key="4">
    <source>
        <dbReference type="SAM" id="Phobius"/>
    </source>
</evidence>
<dbReference type="EMBL" id="JBHFQA010000010">
    <property type="protein sequence ID" value="KAL2092794.1"/>
    <property type="molecule type" value="Genomic_DNA"/>
</dbReference>
<proteinExistence type="predicted"/>
<evidence type="ECO:0008006" key="8">
    <source>
        <dbReference type="Google" id="ProtNLM"/>
    </source>
</evidence>
<dbReference type="Gene3D" id="3.80.10.10">
    <property type="entry name" value="Ribonuclease Inhibitor"/>
    <property type="match status" value="3"/>
</dbReference>
<keyword evidence="1" id="KW-0433">Leucine-rich repeat</keyword>
<keyword evidence="2" id="KW-0677">Repeat</keyword>
<dbReference type="InterPro" id="IPR051071">
    <property type="entry name" value="LRR-bact_E3_ubiq_ligases"/>
</dbReference>
<evidence type="ECO:0000256" key="1">
    <source>
        <dbReference type="ARBA" id="ARBA00022614"/>
    </source>
</evidence>
<evidence type="ECO:0000313" key="7">
    <source>
        <dbReference type="Proteomes" id="UP001591681"/>
    </source>
</evidence>
<keyword evidence="7" id="KW-1185">Reference proteome</keyword>
<gene>
    <name evidence="6" type="ORF">ACEWY4_012592</name>
</gene>
<feature type="transmembrane region" description="Helical" evidence="4">
    <location>
        <begin position="434"/>
        <end position="456"/>
    </location>
</feature>
<evidence type="ECO:0000256" key="2">
    <source>
        <dbReference type="ARBA" id="ARBA00022737"/>
    </source>
</evidence>
<feature type="region of interest" description="Disordered" evidence="3">
    <location>
        <begin position="373"/>
        <end position="414"/>
    </location>
</feature>
<dbReference type="Proteomes" id="UP001591681">
    <property type="component" value="Unassembled WGS sequence"/>
</dbReference>
<evidence type="ECO:0000313" key="6">
    <source>
        <dbReference type="EMBL" id="KAL2092794.1"/>
    </source>
</evidence>
<name>A0ABD1K0Z0_9TELE</name>
<feature type="chain" id="PRO_5044850540" description="LRRCT domain-containing protein" evidence="5">
    <location>
        <begin position="24"/>
        <end position="472"/>
    </location>
</feature>
<dbReference type="SMART" id="SM00369">
    <property type="entry name" value="LRR_TYP"/>
    <property type="match status" value="5"/>
</dbReference>
<sequence>MLQCLCCVLLLLWSLPCLCPVAASLCPAGCCCPQHDTLVLCEFLGLRSLPHSLPLNTSVLSVAHNLICNMDHLLQPFLGLQELSLSHNQLDHFPRGLPPNLESLQLQQNLITYITSRALRQLGNLLHLDLEDNRIRAIQPGAFSGLSRLEMLILKGNRLSSLPLYMPPSLTHLDVSVNFILALELPSIVRLVNLQILKINSNCLHSIPENAFDGLPHLYSVELANNLWVCECDIVYLYHWLQNGRLTMAADLVCTEPLHLAQKMLLSLSITVICPGNQAEKVTYENIINASHLQSSRSQGRATMAGSESPGQMTPALTELHPYLLQAQIRKGKILLSRKNTPYYQRNFSSSRLLASLTYQDCLSLEDESERAFSSTPSAETHTSCLGVSTGHEPGTLTPTTQPPSSTPVLSGESEILSSPSSAQVLLHPTGRDIVAVLSVLCILTGLLLLAVLLLLKMALVQNQRVHPMQQC</sequence>
<organism evidence="6 7">
    <name type="scientific">Coilia grayii</name>
    <name type="common">Gray's grenadier anchovy</name>
    <dbReference type="NCBI Taxonomy" id="363190"/>
    <lineage>
        <taxon>Eukaryota</taxon>
        <taxon>Metazoa</taxon>
        <taxon>Chordata</taxon>
        <taxon>Craniata</taxon>
        <taxon>Vertebrata</taxon>
        <taxon>Euteleostomi</taxon>
        <taxon>Actinopterygii</taxon>
        <taxon>Neopterygii</taxon>
        <taxon>Teleostei</taxon>
        <taxon>Clupei</taxon>
        <taxon>Clupeiformes</taxon>
        <taxon>Clupeoidei</taxon>
        <taxon>Engraulidae</taxon>
        <taxon>Coilinae</taxon>
        <taxon>Coilia</taxon>
    </lineage>
</organism>
<dbReference type="Pfam" id="PF13855">
    <property type="entry name" value="LRR_8"/>
    <property type="match status" value="2"/>
</dbReference>
<evidence type="ECO:0000256" key="5">
    <source>
        <dbReference type="SAM" id="SignalP"/>
    </source>
</evidence>
<dbReference type="InterPro" id="IPR003591">
    <property type="entry name" value="Leu-rich_rpt_typical-subtyp"/>
</dbReference>
<dbReference type="SUPFAM" id="SSF52058">
    <property type="entry name" value="L domain-like"/>
    <property type="match status" value="1"/>
</dbReference>
<feature type="signal peptide" evidence="5">
    <location>
        <begin position="1"/>
        <end position="23"/>
    </location>
</feature>
<dbReference type="PANTHER" id="PTHR47114:SF3">
    <property type="entry name" value="LEUCINE-RICH ALPHA-2-GLYCOPROTEIN-LIKE"/>
    <property type="match status" value="1"/>
</dbReference>
<keyword evidence="4" id="KW-0812">Transmembrane</keyword>
<evidence type="ECO:0000256" key="3">
    <source>
        <dbReference type="SAM" id="MobiDB-lite"/>
    </source>
</evidence>